<reference evidence="5 6" key="1">
    <citation type="submission" date="2022-06" db="EMBL/GenBank/DDBJ databases">
        <title>Thiomicrohabdus sp. nov, an obligately chemolithoautotrophic, sulfur-oxidizing bacterium isolated from beach of Guanyin Mountain. Amoy.</title>
        <authorList>
            <person name="Zhu H."/>
        </authorList>
    </citation>
    <scope>NUCLEOTIDE SEQUENCE [LARGE SCALE GENOMIC DNA]</scope>
    <source>
        <strain evidence="5 6">XGS-01</strain>
    </source>
</reference>
<dbReference type="EC" id="4.2.1.96" evidence="3"/>
<evidence type="ECO:0000256" key="4">
    <source>
        <dbReference type="ARBA" id="ARBA00023239"/>
    </source>
</evidence>
<gene>
    <name evidence="5" type="ORF">NR989_01545</name>
</gene>
<comment type="catalytic activity">
    <reaction evidence="1">
        <text>(4aS,6R)-4a-hydroxy-L-erythro-5,6,7,8-tetrahydrobiopterin = (6R)-L-erythro-6,7-dihydrobiopterin + H2O</text>
        <dbReference type="Rhea" id="RHEA:11920"/>
        <dbReference type="ChEBI" id="CHEBI:15377"/>
        <dbReference type="ChEBI" id="CHEBI:15642"/>
        <dbReference type="ChEBI" id="CHEBI:43120"/>
        <dbReference type="EC" id="4.2.1.96"/>
    </reaction>
</comment>
<sequence>MNERWKQKKKPASLETRFDFDDYDKLRTFLDELAEVAEKLEHHPNISFSKSHVSVIIYSTTDELNDVDVALADGIDQCFHRFTAQLEG</sequence>
<organism evidence="5 6">
    <name type="scientific">Thiomicrorhabdus lithotrophica</name>
    <dbReference type="NCBI Taxonomy" id="2949997"/>
    <lineage>
        <taxon>Bacteria</taxon>
        <taxon>Pseudomonadati</taxon>
        <taxon>Pseudomonadota</taxon>
        <taxon>Gammaproteobacteria</taxon>
        <taxon>Thiotrichales</taxon>
        <taxon>Piscirickettsiaceae</taxon>
        <taxon>Thiomicrorhabdus</taxon>
    </lineage>
</organism>
<dbReference type="InterPro" id="IPR001533">
    <property type="entry name" value="Pterin_deHydtase"/>
</dbReference>
<dbReference type="Pfam" id="PF01329">
    <property type="entry name" value="Pterin_4a"/>
    <property type="match status" value="1"/>
</dbReference>
<proteinExistence type="inferred from homology"/>
<dbReference type="GO" id="GO:0008124">
    <property type="term" value="F:4-alpha-hydroxytetrahydrobiopterin dehydratase activity"/>
    <property type="evidence" value="ECO:0007669"/>
    <property type="project" value="UniProtKB-EC"/>
</dbReference>
<evidence type="ECO:0000313" key="5">
    <source>
        <dbReference type="EMBL" id="WEJ62958.1"/>
    </source>
</evidence>
<keyword evidence="6" id="KW-1185">Reference proteome</keyword>
<keyword evidence="4 5" id="KW-0456">Lyase</keyword>
<evidence type="ECO:0000256" key="1">
    <source>
        <dbReference type="ARBA" id="ARBA00001554"/>
    </source>
</evidence>
<dbReference type="EMBL" id="CP102381">
    <property type="protein sequence ID" value="WEJ62958.1"/>
    <property type="molecule type" value="Genomic_DNA"/>
</dbReference>
<name>A0ABY8CFR3_9GAMM</name>
<evidence type="ECO:0000256" key="2">
    <source>
        <dbReference type="ARBA" id="ARBA00006472"/>
    </source>
</evidence>
<comment type="similarity">
    <text evidence="2">Belongs to the pterin-4-alpha-carbinolamine dehydratase family.</text>
</comment>
<protein>
    <recommendedName>
        <fullName evidence="3">4a-hydroxytetrahydrobiopterin dehydratase</fullName>
        <ecNumber evidence="3">4.2.1.96</ecNumber>
    </recommendedName>
</protein>
<evidence type="ECO:0000256" key="3">
    <source>
        <dbReference type="ARBA" id="ARBA00013252"/>
    </source>
</evidence>
<dbReference type="SUPFAM" id="SSF55248">
    <property type="entry name" value="PCD-like"/>
    <property type="match status" value="1"/>
</dbReference>
<dbReference type="InterPro" id="IPR036428">
    <property type="entry name" value="PCD_sf"/>
</dbReference>
<dbReference type="RefSeq" id="WP_275595215.1">
    <property type="nucleotide sequence ID" value="NZ_CP102381.1"/>
</dbReference>
<dbReference type="Gene3D" id="3.30.1360.20">
    <property type="entry name" value="Transcriptional coactivator/pterin dehydratase"/>
    <property type="match status" value="1"/>
</dbReference>
<evidence type="ECO:0000313" key="6">
    <source>
        <dbReference type="Proteomes" id="UP001222275"/>
    </source>
</evidence>
<accession>A0ABY8CFR3</accession>
<dbReference type="Proteomes" id="UP001222275">
    <property type="component" value="Chromosome"/>
</dbReference>